<feature type="transmembrane region" description="Helical" evidence="1">
    <location>
        <begin position="380"/>
        <end position="397"/>
    </location>
</feature>
<protein>
    <recommendedName>
        <fullName evidence="4">Oligosaccharide repeat unit polymerase</fullName>
    </recommendedName>
</protein>
<keyword evidence="3" id="KW-1185">Reference proteome</keyword>
<keyword evidence="1" id="KW-0812">Transmembrane</keyword>
<feature type="transmembrane region" description="Helical" evidence="1">
    <location>
        <begin position="403"/>
        <end position="422"/>
    </location>
</feature>
<evidence type="ECO:0000313" key="2">
    <source>
        <dbReference type="EMBL" id="TWI59879.1"/>
    </source>
</evidence>
<feature type="transmembrane region" description="Helical" evidence="1">
    <location>
        <begin position="179"/>
        <end position="212"/>
    </location>
</feature>
<gene>
    <name evidence="2" type="ORF">IQ10_00302</name>
</gene>
<feature type="transmembrane region" description="Helical" evidence="1">
    <location>
        <begin position="155"/>
        <end position="173"/>
    </location>
</feature>
<feature type="transmembrane region" description="Helical" evidence="1">
    <location>
        <begin position="28"/>
        <end position="51"/>
    </location>
</feature>
<organism evidence="2 3">
    <name type="scientific">Halalkalibacter nanhaiisediminis</name>
    <dbReference type="NCBI Taxonomy" id="688079"/>
    <lineage>
        <taxon>Bacteria</taxon>
        <taxon>Bacillati</taxon>
        <taxon>Bacillota</taxon>
        <taxon>Bacilli</taxon>
        <taxon>Bacillales</taxon>
        <taxon>Bacillaceae</taxon>
        <taxon>Halalkalibacter</taxon>
    </lineage>
</organism>
<dbReference type="EMBL" id="VLKZ01000001">
    <property type="protein sequence ID" value="TWI59879.1"/>
    <property type="molecule type" value="Genomic_DNA"/>
</dbReference>
<evidence type="ECO:0000313" key="3">
    <source>
        <dbReference type="Proteomes" id="UP000315711"/>
    </source>
</evidence>
<feature type="transmembrane region" description="Helical" evidence="1">
    <location>
        <begin position="353"/>
        <end position="371"/>
    </location>
</feature>
<keyword evidence="1" id="KW-1133">Transmembrane helix</keyword>
<name>A0A562QSZ6_9BACI</name>
<feature type="transmembrane region" description="Helical" evidence="1">
    <location>
        <begin position="106"/>
        <end position="126"/>
    </location>
</feature>
<feature type="transmembrane region" description="Helical" evidence="1">
    <location>
        <begin position="63"/>
        <end position="86"/>
    </location>
</feature>
<feature type="transmembrane region" description="Helical" evidence="1">
    <location>
        <begin position="224"/>
        <end position="243"/>
    </location>
</feature>
<keyword evidence="1" id="KW-0472">Membrane</keyword>
<evidence type="ECO:0008006" key="4">
    <source>
        <dbReference type="Google" id="ProtNLM"/>
    </source>
</evidence>
<reference evidence="2 3" key="1">
    <citation type="journal article" date="2015" name="Stand. Genomic Sci.">
        <title>Genomic Encyclopedia of Bacterial and Archaeal Type Strains, Phase III: the genomes of soil and plant-associated and newly described type strains.</title>
        <authorList>
            <person name="Whitman W.B."/>
            <person name="Woyke T."/>
            <person name="Klenk H.P."/>
            <person name="Zhou Y."/>
            <person name="Lilburn T.G."/>
            <person name="Beck B.J."/>
            <person name="De Vos P."/>
            <person name="Vandamme P."/>
            <person name="Eisen J.A."/>
            <person name="Garrity G."/>
            <person name="Hugenholtz P."/>
            <person name="Kyrpides N.C."/>
        </authorList>
    </citation>
    <scope>NUCLEOTIDE SEQUENCE [LARGE SCALE GENOMIC DNA]</scope>
    <source>
        <strain evidence="2 3">CGMCC 1.10116</strain>
    </source>
</reference>
<dbReference type="Proteomes" id="UP000315711">
    <property type="component" value="Unassembled WGS sequence"/>
</dbReference>
<comment type="caution">
    <text evidence="2">The sequence shown here is derived from an EMBL/GenBank/DDBJ whole genome shotgun (WGS) entry which is preliminary data.</text>
</comment>
<dbReference type="RefSeq" id="WP_144448703.1">
    <property type="nucleotide sequence ID" value="NZ_VLKZ01000001.1"/>
</dbReference>
<dbReference type="AlphaFoldDB" id="A0A562QSZ6"/>
<proteinExistence type="predicted"/>
<accession>A0A562QSZ6</accession>
<sequence>MSVFLSIIQLLTILLICIYEYKRKYTSVFLWAALLVMFGIPHFLSVLLGITPYGSEVMIKASFFVICFNLVYFITKLIIIKVFPNYKPFVIKNSNLDKPSMKDKVLTSFLFILLTLSLIILLGFIIRHLGSLMNSSWGNLYTLNGELGFRSPLRYANFLLFASAGVALVFRYYNKHLLFYISIGMIVFYSLLTGNRIIILPAIMAVLIPLVFNKKRSISFKQVVLYGSLACITIYTVYSLRLLRIYGGVYNFISDFNFTEVNNQILTMILTGDGELGLRNAFYHFIYFNNYFENFNQGHTYIRLLLMPIPTGITGGIKPPDFAVSMGSAYISDHINPNFSMHPTLYGDVFANFWWFGILFGAFWAVFTYILDKLINRRNVVIKITLMVLLCTVYIIIARGSVYNGLFIGFVGTIIIGSFYIMSKVRLR</sequence>
<dbReference type="OrthoDB" id="2078413at2"/>
<evidence type="ECO:0000256" key="1">
    <source>
        <dbReference type="SAM" id="Phobius"/>
    </source>
</evidence>